<dbReference type="HOGENOM" id="CLU_237674_0_0_14"/>
<dbReference type="GO" id="GO:0005886">
    <property type="term" value="C:plasma membrane"/>
    <property type="evidence" value="ECO:0007669"/>
    <property type="project" value="UniProtKB-SubCell"/>
</dbReference>
<gene>
    <name evidence="9" type="ordered locus">MPNE_0796</name>
</gene>
<evidence type="ECO:0000256" key="7">
    <source>
        <dbReference type="SAM" id="Phobius"/>
    </source>
</evidence>
<feature type="domain" description="ABC3 transporter permease C-terminal" evidence="8">
    <location>
        <begin position="990"/>
        <end position="1109"/>
    </location>
</feature>
<feature type="transmembrane region" description="Helical" evidence="7">
    <location>
        <begin position="12"/>
        <end position="32"/>
    </location>
</feature>
<dbReference type="GeneID" id="66608628"/>
<comment type="subcellular location">
    <subcellularLocation>
        <location evidence="1">Cell membrane</location>
        <topology evidence="1">Multi-pass membrane protein</topology>
    </subcellularLocation>
</comment>
<keyword evidence="3 7" id="KW-0812">Transmembrane</keyword>
<keyword evidence="5 7" id="KW-0472">Membrane</keyword>
<dbReference type="STRING" id="722438.F539_03830"/>
<feature type="compositionally biased region" description="Basic and acidic residues" evidence="6">
    <location>
        <begin position="259"/>
        <end position="275"/>
    </location>
</feature>
<accession>A0A0H3DNJ6</accession>
<feature type="compositionally biased region" description="Low complexity" evidence="6">
    <location>
        <begin position="667"/>
        <end position="698"/>
    </location>
</feature>
<evidence type="ECO:0000256" key="4">
    <source>
        <dbReference type="ARBA" id="ARBA00022989"/>
    </source>
</evidence>
<protein>
    <submittedName>
        <fullName evidence="9">Efflux ABC transporter, permease protein</fullName>
    </submittedName>
</protein>
<name>A0A0H3DNJ6_MYCPB</name>
<feature type="compositionally biased region" description="Low complexity" evidence="6">
    <location>
        <begin position="1234"/>
        <end position="1245"/>
    </location>
</feature>
<feature type="region of interest" description="Disordered" evidence="6">
    <location>
        <begin position="1233"/>
        <end position="1253"/>
    </location>
</feature>
<keyword evidence="4 7" id="KW-1133">Transmembrane helix</keyword>
<feature type="transmembrane region" description="Helical" evidence="7">
    <location>
        <begin position="1759"/>
        <end position="1780"/>
    </location>
</feature>
<reference evidence="9 10" key="1">
    <citation type="journal article" date="2010" name="Appl. Environ. Microbiol.">
        <title>Targeted chromosomal knockouts in Mycoplasma pneumoniae.</title>
        <authorList>
            <person name="Krishnakumar R."/>
            <person name="Assad-Garcia N."/>
            <person name="Benders G.A."/>
            <person name="Phan Q."/>
            <person name="Montague M.G."/>
            <person name="Glass J.I."/>
        </authorList>
    </citation>
    <scope>NUCLEOTIDE SEQUENCE [LARGE SCALE GENOMIC DNA]</scope>
    <source>
        <strain evidence="10">ATCC 15531 / DSM 22911 / NBRC 14401 / NCTC 10119 / FH</strain>
    </source>
</reference>
<feature type="compositionally biased region" description="Basic and acidic residues" evidence="6">
    <location>
        <begin position="221"/>
        <end position="239"/>
    </location>
</feature>
<dbReference type="eggNOG" id="COG0577">
    <property type="taxonomic scope" value="Bacteria"/>
</dbReference>
<dbReference type="KEGG" id="mpj:MPNE_0796"/>
<sequence>MFSFFKQIFKSLKKFFFLLFGIIFVLFSIIFLETSILQLSNNLVNTYTALVQKTNSSDIVAPAIFKESSPVYKTELKEEKRHFSKIKLTEKKINFIWPYQESDFGSDSEKKDSTTKSSDNNPRKGDVNDKDKLFLARKRGILKAYGEANIAEKRIYKGLAVSFQNTYSFTGTDQESNNLNQNTVSDPQNLIYDKEGNLLGYFVDGLILDGIPLRAGIARFPGDKGKGEDKKTTKKESEIKQASSATTVLQPLAAQAKMTDAKETTNNEEPKKDSNVEEQYTTNNKDKVWFKSDETQAGSSSGESETSKLSTSYLFTGGQEAANWFPNLYANVPIVLPISPGSQFWLETNPFKEIIEVFQKEKEEKEKQSFSLTFTLDTSKLSHLDKEEFDWLEKQAETISSGSSFGDYNLKKKINSLKSFELNINKDWLKNKVKAEKETILDSLPGFSNSDKNTIFSTQSGDAKSGTQSNPSSLIALRSSVSFKPQLQQTNVALAQQQQDKQESSADDGVKDPTFSDVQTEFDKIGTENHTPQKNLNNVYAALLHQWKSIFQEDLVKKVTALLEKYRDAFLKAKALKELEFSRQNLAIATNVSSEESASFLVSNKDSQKYNDLSIIEGIDFKSWLAKEKSNPLDMVYGGKSNSEGFLEKVEYEFKPTQTDEKKKAAAKTTQGTTDSLTQLADASSSSSSSSTGDTKSTSTKFQIYPKLANILAQAQLPEASSIPDTLTNAIKQWSTLDKKGFEALDDTGKSKAANNYVALLSYFTPEFQDPNELVVTNRQKLDIPIIFKNGVNPLTLPTDQQSLVVQTPEAHGAVVSQQWLFKHDKEVLPLEGEYSWKEALENPKNLPNWLNDLPDKYKFSINGLTFAILGVGESVETGYPVLSTNSPLPNSQDEGLIFLNEQGYRSVLFAVPAASEENYYAFKSDDIKAKFPGQDPIQVVASKLKGYLNVPDSDLAFNVKDISKFQYLTTARNYFPDLVQNYLAIASVVIAAFLSILALYLTILLIKSFIKKNQTEFSIIRAGGFSTAKFIAGMSVFAGIVALASSFFGVLFAFLLERQVKGIISRYWFIALPANSFNWISFFGSMLLIFVIFQFISWIAFKQLFSKPVNVLIDQGNETKFSVFLHLLKRKSYTMTPLGKFRVSLIISRLSRLFTYVGLSSIALLLIGIAGTIPQKFGAAQSNTVLNRNFNYRLNLQTPTEQSGWYAIQPYSRFGQTDDSLGIKALYKDKGDQIQQQQQQQQQQGNDKEHPYNLKELKISDRGGNPIKHNGKEIELGNLLLPSFGGAQQLNTDENFFRHASLSKWLIDFPIRVGGANINPWEIVEKSIPKQITQLLSASSDQFLIAVLTDDYFNNLNNNGFLTRNPRTNFIQLDAARVLTQINVFNPGGVKFNEQFLKFLTKVYGDPELSYQDSKLTYGIVPVDPQIEETYTYVQGPFGFKETELNPDSPYTLTGISPDSKFVNLTDSGGNSLRSLISSDSEMNVIVNAGFQYANNTKIGDFIFIQPKNTATRYSEKFLKSPPKTPTVKFRVVGVSTDAFGQELYINQNIANRLLKLNGFDGRGVIKDVVKDGQSTDDSGGTSSGGGSCGGGSTSSTTKDKYKIEYVKPTGYVPFNGVFSKELNPSLVSKALVLNSNIGVWGNFTDFGNNFTNLVKGKENKIITSILPSDPDILKQLAKEKGENGVDSMTYENLRKKVIEKYTSEWSSTQSLASGARGIFGDNIMVPALKLDAAGASAQIIRNNAEVLFNTVNQVDGFLLGTIIPFIFITCVVLGISMLEEMKRIFISLKSIGYKDSQNLVSLLCFFIPAFVLSLLISIAILAGLLVGVQALVFGVAQVFLTNVFEFLPYMVGIVLFGATIFVIGSYFWIKLRSAELKEGF</sequence>
<feature type="compositionally biased region" description="Gly residues" evidence="6">
    <location>
        <begin position="1583"/>
        <end position="1594"/>
    </location>
</feature>
<evidence type="ECO:0000259" key="8">
    <source>
        <dbReference type="Pfam" id="PF02687"/>
    </source>
</evidence>
<dbReference type="Pfam" id="PF02687">
    <property type="entry name" value="FtsX"/>
    <property type="match status" value="1"/>
</dbReference>
<feature type="region of interest" description="Disordered" evidence="6">
    <location>
        <begin position="492"/>
        <end position="513"/>
    </location>
</feature>
<evidence type="ECO:0000256" key="5">
    <source>
        <dbReference type="ARBA" id="ARBA00023136"/>
    </source>
</evidence>
<feature type="transmembrane region" description="Helical" evidence="7">
    <location>
        <begin position="983"/>
        <end position="1011"/>
    </location>
</feature>
<feature type="transmembrane region" description="Helical" evidence="7">
    <location>
        <begin position="1801"/>
        <end position="1828"/>
    </location>
</feature>
<evidence type="ECO:0000256" key="2">
    <source>
        <dbReference type="ARBA" id="ARBA00022475"/>
    </source>
</evidence>
<keyword evidence="2" id="KW-1003">Cell membrane</keyword>
<feature type="transmembrane region" description="Helical" evidence="7">
    <location>
        <begin position="1848"/>
        <end position="1871"/>
    </location>
</feature>
<evidence type="ECO:0000256" key="1">
    <source>
        <dbReference type="ARBA" id="ARBA00004651"/>
    </source>
</evidence>
<evidence type="ECO:0000256" key="3">
    <source>
        <dbReference type="ARBA" id="ARBA00022692"/>
    </source>
</evidence>
<feature type="region of interest" description="Disordered" evidence="6">
    <location>
        <begin position="658"/>
        <end position="698"/>
    </location>
</feature>
<dbReference type="PATRIC" id="fig|722438.3.peg.776"/>
<feature type="region of interest" description="Disordered" evidence="6">
    <location>
        <begin position="103"/>
        <end position="129"/>
    </location>
</feature>
<feature type="compositionally biased region" description="Polar residues" evidence="6">
    <location>
        <begin position="240"/>
        <end position="249"/>
    </location>
</feature>
<proteinExistence type="predicted"/>
<dbReference type="RefSeq" id="WP_014575059.1">
    <property type="nucleotide sequence ID" value="NZ_CP010546.1"/>
</dbReference>
<feature type="transmembrane region" description="Helical" evidence="7">
    <location>
        <begin position="1154"/>
        <end position="1174"/>
    </location>
</feature>
<organism evidence="9 10">
    <name type="scientific">Mycoplasmoides pneumoniae (strain ATCC 15531 / DSM 23978 / CIP 103766 / NBRC 14401 / NCTC 10119 / FH)</name>
    <name type="common">Mycoplasma pneumoniae</name>
    <dbReference type="NCBI Taxonomy" id="722438"/>
    <lineage>
        <taxon>Bacteria</taxon>
        <taxon>Bacillati</taxon>
        <taxon>Mycoplasmatota</taxon>
        <taxon>Mycoplasmoidales</taxon>
        <taxon>Mycoplasmoidaceae</taxon>
        <taxon>Mycoplasmoides</taxon>
    </lineage>
</organism>
<feature type="compositionally biased region" description="Basic and acidic residues" evidence="6">
    <location>
        <begin position="500"/>
        <end position="511"/>
    </location>
</feature>
<dbReference type="EMBL" id="CP002077">
    <property type="protein sequence ID" value="ADK87277.1"/>
    <property type="molecule type" value="Genomic_DNA"/>
</dbReference>
<feature type="region of interest" description="Disordered" evidence="6">
    <location>
        <begin position="1572"/>
        <end position="1598"/>
    </location>
</feature>
<feature type="compositionally biased region" description="Low complexity" evidence="6">
    <location>
        <begin position="298"/>
        <end position="308"/>
    </location>
</feature>
<feature type="transmembrane region" description="Helical" evidence="7">
    <location>
        <begin position="1077"/>
        <end position="1102"/>
    </location>
</feature>
<dbReference type="Proteomes" id="UP000007756">
    <property type="component" value="Chromosome"/>
</dbReference>
<evidence type="ECO:0000256" key="6">
    <source>
        <dbReference type="SAM" id="MobiDB-lite"/>
    </source>
</evidence>
<feature type="compositionally biased region" description="Basic and acidic residues" evidence="6">
    <location>
        <begin position="284"/>
        <end position="294"/>
    </location>
</feature>
<dbReference type="InterPro" id="IPR003838">
    <property type="entry name" value="ABC3_permease_C"/>
</dbReference>
<evidence type="ECO:0000313" key="9">
    <source>
        <dbReference type="EMBL" id="ADK87277.1"/>
    </source>
</evidence>
<feature type="region of interest" description="Disordered" evidence="6">
    <location>
        <begin position="220"/>
        <end position="308"/>
    </location>
</feature>
<feature type="transmembrane region" description="Helical" evidence="7">
    <location>
        <begin position="1031"/>
        <end position="1057"/>
    </location>
</feature>
<dbReference type="PaxDb" id="722438-MPNE_0796"/>
<evidence type="ECO:0000313" key="10">
    <source>
        <dbReference type="Proteomes" id="UP000007756"/>
    </source>
</evidence>